<protein>
    <submittedName>
        <fullName evidence="2">Uncharacterized protein</fullName>
    </submittedName>
</protein>
<evidence type="ECO:0000313" key="3">
    <source>
        <dbReference type="Proteomes" id="UP000095607"/>
    </source>
</evidence>
<accession>A0ABM6EAF0</accession>
<organism evidence="2 3">
    <name type="scientific">Delftia tsuruhatensis</name>
    <dbReference type="NCBI Taxonomy" id="180282"/>
    <lineage>
        <taxon>Bacteria</taxon>
        <taxon>Pseudomonadati</taxon>
        <taxon>Pseudomonadota</taxon>
        <taxon>Betaproteobacteria</taxon>
        <taxon>Burkholderiales</taxon>
        <taxon>Comamonadaceae</taxon>
        <taxon>Delftia</taxon>
    </lineage>
</organism>
<keyword evidence="3" id="KW-1185">Reference proteome</keyword>
<dbReference type="Proteomes" id="UP000095607">
    <property type="component" value="Chromosome"/>
</dbReference>
<name>A0ABM6EAF0_9BURK</name>
<sequence length="168" mass="18528">MLWMAQRLPLLADVRLALHLAVVPVRDGLPHLHGNIGRMLRASRGKKLFHGSILTSNGTPPSLSAGLIGLLLAWLVLARLLVLGVVLLLLSRVLLVRVLLLRVVLLLLLVVLLSHGYLLHMVVKEARQTKRPTAAQICTALVTSVGPDMRLSRRTGQSVRSPMLRHRR</sequence>
<dbReference type="EMBL" id="CP017420">
    <property type="protein sequence ID" value="AOV04469.1"/>
    <property type="molecule type" value="Genomic_DNA"/>
</dbReference>
<feature type="transmembrane region" description="Helical" evidence="1">
    <location>
        <begin position="99"/>
        <end position="123"/>
    </location>
</feature>
<keyword evidence="1" id="KW-0472">Membrane</keyword>
<keyword evidence="1" id="KW-0812">Transmembrane</keyword>
<reference evidence="2 3" key="1">
    <citation type="submission" date="2016-09" db="EMBL/GenBank/DDBJ databases">
        <title>Complete genome sequence of Deltia acidovorans CM13 isolated from murine proximal colonic tissue.</title>
        <authorList>
            <person name="Saffarian A."/>
        </authorList>
    </citation>
    <scope>NUCLEOTIDE SEQUENCE [LARGE SCALE GENOMIC DNA]</scope>
    <source>
        <strain evidence="2 3">CM13</strain>
    </source>
</reference>
<gene>
    <name evidence="2" type="ORF">BI380_25640</name>
</gene>
<evidence type="ECO:0000313" key="2">
    <source>
        <dbReference type="EMBL" id="AOV04469.1"/>
    </source>
</evidence>
<keyword evidence="1" id="KW-1133">Transmembrane helix</keyword>
<evidence type="ECO:0000256" key="1">
    <source>
        <dbReference type="SAM" id="Phobius"/>
    </source>
</evidence>
<proteinExistence type="predicted"/>
<feature type="transmembrane region" description="Helical" evidence="1">
    <location>
        <begin position="67"/>
        <end position="90"/>
    </location>
</feature>